<sequence>MTVHDQIVTQTAEALLRASTVFRSDQVEAYRRALRDERSDSGRWVLEKIIENASVAEVRRLPLCDDTGIPHVLIEIGTEAVVPRGFLKAVEEGIALGLKELPGRPMAVKGDDEERLGQSAGLHEASEALVMAPPQLRSVAGEAIELTVLMYGGGPEIRGKTLRVFHKHSADVVVDEMIAWGSEGARLLGCQPCVLAFGVGRSNLEAASLSMEAMAKGVFSRQSPLEKRITDGVNESGVGALGLGGDCTVLGTFVKVGPQRASGIRVVSLRTGCCFDPRRATTTFKFQ</sequence>
<keyword evidence="2" id="KW-1185">Reference proteome</keyword>
<gene>
    <name evidence="1" type="ORF">KIH16_11030</name>
</gene>
<dbReference type="Proteomes" id="UP000682204">
    <property type="component" value="Chromosome"/>
</dbReference>
<dbReference type="EC" id="4.2.1.2" evidence="1"/>
<keyword evidence="1" id="KW-0456">Lyase</keyword>
<proteinExistence type="predicted"/>
<evidence type="ECO:0000313" key="1">
    <source>
        <dbReference type="EMBL" id="QVL35693.1"/>
    </source>
</evidence>
<protein>
    <submittedName>
        <fullName evidence="1">Fumarate hydratase</fullName>
        <ecNumber evidence="1">4.2.1.2</ecNumber>
    </submittedName>
</protein>
<dbReference type="EMBL" id="CP074691">
    <property type="protein sequence ID" value="QVL35693.1"/>
    <property type="molecule type" value="Genomic_DNA"/>
</dbReference>
<organism evidence="1 2">
    <name type="scientific">Aminirod propionatiphilus</name>
    <dbReference type="NCBI Taxonomy" id="3415223"/>
    <lineage>
        <taxon>Bacteria</taxon>
        <taxon>Thermotogati</taxon>
        <taxon>Synergistota</taxon>
        <taxon>Synergistia</taxon>
        <taxon>Synergistales</taxon>
        <taxon>Aminiphilaceae</taxon>
        <taxon>Aminirod</taxon>
    </lineage>
</organism>
<accession>A0ACD1DU16</accession>
<evidence type="ECO:0000313" key="2">
    <source>
        <dbReference type="Proteomes" id="UP000682204"/>
    </source>
</evidence>
<name>A0ACD1DU16_9BACT</name>
<reference evidence="1" key="1">
    <citation type="submission" date="2021-05" db="EMBL/GenBank/DDBJ databases">
        <title>An isolated secondary fermenter in methanogenic hydrocarbon-degrading communities.</title>
        <authorList>
            <person name="Liu Y.-F."/>
            <person name="Liu Z.-l."/>
        </authorList>
    </citation>
    <scope>NUCLEOTIDE SEQUENCE</scope>
    <source>
        <strain evidence="1">L-13</strain>
    </source>
</reference>